<dbReference type="EMBL" id="JAVDVI010000006">
    <property type="protein sequence ID" value="MDR6967741.1"/>
    <property type="molecule type" value="Genomic_DNA"/>
</dbReference>
<keyword evidence="1" id="KW-0732">Signal</keyword>
<sequence length="342" mass="39084">MKSKIIFTILVLFTIHSKAQDPIFTQFYLVPETLNPAFTGIANTWNAGFVHRRQWPDGNRKIDTQYGYANTIVSDEIGLGMTVQNHNEVFTNYNYFKLNTAISYRVDINYDWRLRLGLETGFGRKDFQFRNLLLEDQININTGAVAPITIDPRVGEYGNKINFFDMSAGFTIDQEFAWFGVAVKHLNRPDISFRENGNMPLDLFLTVHGGYYFQFLNSPTNLIPEESTLLVTANYMRQGQYNRLDLGAVMDFGPFGFGVIAATNPEGKSTNSHFVSSLNPVALFKLSEFTFGYSYDWNISKLGRTQGVHELTLLWQSSRRCDRCEYYSTKLKRNGGPGYNKT</sequence>
<keyword evidence="3" id="KW-1185">Reference proteome</keyword>
<protein>
    <submittedName>
        <fullName evidence="2">Type IX secretion system PorP/SprF family membrane protein</fullName>
    </submittedName>
</protein>
<feature type="chain" id="PRO_5046353285" evidence="1">
    <location>
        <begin position="20"/>
        <end position="342"/>
    </location>
</feature>
<gene>
    <name evidence="2" type="ORF">J2X31_001753</name>
</gene>
<dbReference type="RefSeq" id="WP_310026013.1">
    <property type="nucleotide sequence ID" value="NZ_JAVDVI010000006.1"/>
</dbReference>
<dbReference type="Pfam" id="PF11751">
    <property type="entry name" value="PorP_SprF"/>
    <property type="match status" value="1"/>
</dbReference>
<reference evidence="2 3" key="1">
    <citation type="submission" date="2023-07" db="EMBL/GenBank/DDBJ databases">
        <title>Sorghum-associated microbial communities from plants grown in Nebraska, USA.</title>
        <authorList>
            <person name="Schachtman D."/>
        </authorList>
    </citation>
    <scope>NUCLEOTIDE SEQUENCE [LARGE SCALE GENOMIC DNA]</scope>
    <source>
        <strain evidence="2 3">3773</strain>
    </source>
</reference>
<dbReference type="Proteomes" id="UP001255185">
    <property type="component" value="Unassembled WGS sequence"/>
</dbReference>
<comment type="caution">
    <text evidence="2">The sequence shown here is derived from an EMBL/GenBank/DDBJ whole genome shotgun (WGS) entry which is preliminary data.</text>
</comment>
<feature type="signal peptide" evidence="1">
    <location>
        <begin position="1"/>
        <end position="19"/>
    </location>
</feature>
<name>A0ABU1TP49_9FLAO</name>
<accession>A0ABU1TP49</accession>
<proteinExistence type="predicted"/>
<evidence type="ECO:0000256" key="1">
    <source>
        <dbReference type="SAM" id="SignalP"/>
    </source>
</evidence>
<dbReference type="InterPro" id="IPR019861">
    <property type="entry name" value="PorP/SprF_Bacteroidetes"/>
</dbReference>
<evidence type="ECO:0000313" key="3">
    <source>
        <dbReference type="Proteomes" id="UP001255185"/>
    </source>
</evidence>
<organism evidence="2 3">
    <name type="scientific">Flavobacterium arsenatis</name>
    <dbReference type="NCBI Taxonomy" id="1484332"/>
    <lineage>
        <taxon>Bacteria</taxon>
        <taxon>Pseudomonadati</taxon>
        <taxon>Bacteroidota</taxon>
        <taxon>Flavobacteriia</taxon>
        <taxon>Flavobacteriales</taxon>
        <taxon>Flavobacteriaceae</taxon>
        <taxon>Flavobacterium</taxon>
    </lineage>
</organism>
<dbReference type="NCBIfam" id="TIGR03519">
    <property type="entry name" value="T9SS_PorP_fam"/>
    <property type="match status" value="1"/>
</dbReference>
<evidence type="ECO:0000313" key="2">
    <source>
        <dbReference type="EMBL" id="MDR6967741.1"/>
    </source>
</evidence>